<dbReference type="Gene3D" id="3.30.1360.120">
    <property type="entry name" value="Probable tRNA modification gtpase trme, domain 1"/>
    <property type="match status" value="1"/>
</dbReference>
<dbReference type="InterPro" id="IPR027266">
    <property type="entry name" value="TrmE/GcvT-like"/>
</dbReference>
<evidence type="ECO:0000313" key="3">
    <source>
        <dbReference type="Proteomes" id="UP000316801"/>
    </source>
</evidence>
<proteinExistence type="predicted"/>
<keyword evidence="3" id="KW-1185">Reference proteome</keyword>
<dbReference type="EMBL" id="VJMG01000059">
    <property type="protein sequence ID" value="TRL35912.1"/>
    <property type="molecule type" value="Genomic_DNA"/>
</dbReference>
<dbReference type="InterPro" id="IPR006222">
    <property type="entry name" value="GCVT_N"/>
</dbReference>
<name>A0A549T217_9HYPH</name>
<dbReference type="AlphaFoldDB" id="A0A549T217"/>
<dbReference type="Proteomes" id="UP000316801">
    <property type="component" value="Unassembled WGS sequence"/>
</dbReference>
<sequence>MTLSFAHRHVLEDHIVGFETKPNPHHLAVARRPTILSVLSHAGFEAGVKAALQALEGVSVRICGPAEWLAVSHSVGPEALLRLVRAIEGVSAFDHSDGRVLMQITGPNVRKILSKCLAVDIDRDRFPIGASASMQIAHVAGNLARTGEDAFEIIVPRSYAGTLFEEVKEMGREFALTAAFSPE</sequence>
<dbReference type="Pfam" id="PF01571">
    <property type="entry name" value="GCV_T"/>
    <property type="match status" value="1"/>
</dbReference>
<feature type="domain" description="GCVT N-terminal" evidence="1">
    <location>
        <begin position="68"/>
        <end position="178"/>
    </location>
</feature>
<protein>
    <submittedName>
        <fullName evidence="2">Sarcosine oxidase subunit gamma</fullName>
    </submittedName>
</protein>
<organism evidence="2 3">
    <name type="scientific">Rhizobium straminoryzae</name>
    <dbReference type="NCBI Taxonomy" id="1387186"/>
    <lineage>
        <taxon>Bacteria</taxon>
        <taxon>Pseudomonadati</taxon>
        <taxon>Pseudomonadota</taxon>
        <taxon>Alphaproteobacteria</taxon>
        <taxon>Hyphomicrobiales</taxon>
        <taxon>Rhizobiaceae</taxon>
        <taxon>Rhizobium/Agrobacterium group</taxon>
        <taxon>Rhizobium</taxon>
    </lineage>
</organism>
<dbReference type="SUPFAM" id="SSF103025">
    <property type="entry name" value="Folate-binding domain"/>
    <property type="match status" value="1"/>
</dbReference>
<evidence type="ECO:0000259" key="1">
    <source>
        <dbReference type="Pfam" id="PF01571"/>
    </source>
</evidence>
<evidence type="ECO:0000313" key="2">
    <source>
        <dbReference type="EMBL" id="TRL35912.1"/>
    </source>
</evidence>
<comment type="caution">
    <text evidence="2">The sequence shown here is derived from an EMBL/GenBank/DDBJ whole genome shotgun (WGS) entry which is preliminary data.</text>
</comment>
<accession>A0A549T217</accession>
<reference evidence="2 3" key="1">
    <citation type="submission" date="2019-07" db="EMBL/GenBank/DDBJ databases">
        <title>Ln-dependent methylotrophs.</title>
        <authorList>
            <person name="Tani A."/>
        </authorList>
    </citation>
    <scope>NUCLEOTIDE SEQUENCE [LARGE SCALE GENOMIC DNA]</scope>
    <source>
        <strain evidence="2 3">SM12</strain>
    </source>
</reference>
<dbReference type="RefSeq" id="WP_143126748.1">
    <property type="nucleotide sequence ID" value="NZ_VJMG01000059.1"/>
</dbReference>
<gene>
    <name evidence="2" type="ORF">FNA46_18805</name>
</gene>